<dbReference type="KEGG" id="cace:CACET_c17010"/>
<feature type="domain" description="Sulfatase-modifying factor enzyme-like" evidence="1">
    <location>
        <begin position="11"/>
        <end position="224"/>
    </location>
</feature>
<dbReference type="GO" id="GO:0120147">
    <property type="term" value="F:formylglycine-generating oxidase activity"/>
    <property type="evidence" value="ECO:0007669"/>
    <property type="project" value="TreeGrafter"/>
</dbReference>
<organism evidence="2 3">
    <name type="scientific">Clostridium aceticum</name>
    <dbReference type="NCBI Taxonomy" id="84022"/>
    <lineage>
        <taxon>Bacteria</taxon>
        <taxon>Bacillati</taxon>
        <taxon>Bacillota</taxon>
        <taxon>Clostridia</taxon>
        <taxon>Eubacteriales</taxon>
        <taxon>Clostridiaceae</taxon>
        <taxon>Clostridium</taxon>
    </lineage>
</organism>
<dbReference type="PATRIC" id="fig|84022.5.peg.3158"/>
<dbReference type="STRING" id="84022.CACET_c17010"/>
<sequence>MAYKVKRYADTQMVEIPRGEIVLRDDRIKYKWKVEIKPFFLAKYPVTQELYYDITQKAPSSFRGKQNPVENISWYDAIYLCNLLSQREGLKECYIIGSNGEDVTCDWESHGYRLPTEAEWEYACRAGTTEVRYGKLDKIAWYNENSSGKTHEVGKKEPNAWGLYDMLGNVWEWCWDVYDEKVYGAYRIFRGGGWSDPARGCLASNRRRSHPTFFIDDLGLRLAKSFKEVSSLLLVK</sequence>
<name>A0A0D8ICJ0_9CLOT</name>
<proteinExistence type="predicted"/>
<dbReference type="EMBL" id="CP009687">
    <property type="protein sequence ID" value="AKL95150.1"/>
    <property type="molecule type" value="Genomic_DNA"/>
</dbReference>
<dbReference type="PANTHER" id="PTHR23150">
    <property type="entry name" value="SULFATASE MODIFYING FACTOR 1, 2"/>
    <property type="match status" value="1"/>
</dbReference>
<dbReference type="InterPro" id="IPR005532">
    <property type="entry name" value="SUMF_dom"/>
</dbReference>
<dbReference type="InterPro" id="IPR016187">
    <property type="entry name" value="CTDL_fold"/>
</dbReference>
<evidence type="ECO:0000313" key="2">
    <source>
        <dbReference type="EMBL" id="AKL95150.1"/>
    </source>
</evidence>
<dbReference type="Pfam" id="PF03781">
    <property type="entry name" value="FGE-sulfatase"/>
    <property type="match status" value="1"/>
</dbReference>
<gene>
    <name evidence="2" type="ORF">CACET_c17010</name>
</gene>
<reference evidence="2 3" key="1">
    <citation type="submission" date="2014-10" db="EMBL/GenBank/DDBJ databases">
        <title>Genome sequence of Clostridium aceticum DSM 1496.</title>
        <authorList>
            <person name="Poehlein A."/>
            <person name="Schiel-Bengelsdorf B."/>
            <person name="Gottschalk G."/>
            <person name="Duerre P."/>
            <person name="Daniel R."/>
        </authorList>
    </citation>
    <scope>NUCLEOTIDE SEQUENCE [LARGE SCALE GENOMIC DNA]</scope>
    <source>
        <strain evidence="2 3">DSM 1496</strain>
    </source>
</reference>
<dbReference type="RefSeq" id="WP_044823875.1">
    <property type="nucleotide sequence ID" value="NZ_CP009687.1"/>
</dbReference>
<dbReference type="SUPFAM" id="SSF56436">
    <property type="entry name" value="C-type lectin-like"/>
    <property type="match status" value="1"/>
</dbReference>
<dbReference type="InterPro" id="IPR042095">
    <property type="entry name" value="SUMF_sf"/>
</dbReference>
<dbReference type="PANTHER" id="PTHR23150:SF19">
    <property type="entry name" value="FORMYLGLYCINE-GENERATING ENZYME"/>
    <property type="match status" value="1"/>
</dbReference>
<protein>
    <recommendedName>
        <fullName evidence="1">Sulfatase-modifying factor enzyme-like domain-containing protein</fullName>
    </recommendedName>
</protein>
<dbReference type="InterPro" id="IPR051043">
    <property type="entry name" value="Sulfatase_Mod_Factor_Kinase"/>
</dbReference>
<accession>A0A0D8ICJ0</accession>
<evidence type="ECO:0000259" key="1">
    <source>
        <dbReference type="Pfam" id="PF03781"/>
    </source>
</evidence>
<dbReference type="Gene3D" id="3.90.1580.10">
    <property type="entry name" value="paralog of FGE (formylglycine-generating enzyme)"/>
    <property type="match status" value="1"/>
</dbReference>
<dbReference type="Proteomes" id="UP000035704">
    <property type="component" value="Chromosome"/>
</dbReference>
<dbReference type="AlphaFoldDB" id="A0A0D8ICJ0"/>
<dbReference type="OrthoDB" id="9768004at2"/>
<evidence type="ECO:0000313" key="3">
    <source>
        <dbReference type="Proteomes" id="UP000035704"/>
    </source>
</evidence>
<keyword evidence="3" id="KW-1185">Reference proteome</keyword>